<feature type="compositionally biased region" description="Acidic residues" evidence="1">
    <location>
        <begin position="472"/>
        <end position="486"/>
    </location>
</feature>
<dbReference type="GeneID" id="8437444"/>
<name>C4JR60_UNCRE</name>
<dbReference type="RefSeq" id="XP_002544025.1">
    <property type="nucleotide sequence ID" value="XM_002543979.1"/>
</dbReference>
<dbReference type="EMBL" id="CH476616">
    <property type="protein sequence ID" value="EEP78696.1"/>
    <property type="molecule type" value="Genomic_DNA"/>
</dbReference>
<reference evidence="3" key="1">
    <citation type="journal article" date="2009" name="Genome Res.">
        <title>Comparative genomic analyses of the human fungal pathogens Coccidioides and their relatives.</title>
        <authorList>
            <person name="Sharpton T.J."/>
            <person name="Stajich J.E."/>
            <person name="Rounsley S.D."/>
            <person name="Gardner M.J."/>
            <person name="Wortman J.R."/>
            <person name="Jordar V.S."/>
            <person name="Maiti R."/>
            <person name="Kodira C.D."/>
            <person name="Neafsey D.E."/>
            <person name="Zeng Q."/>
            <person name="Hung C.-Y."/>
            <person name="McMahan C."/>
            <person name="Muszewska A."/>
            <person name="Grynberg M."/>
            <person name="Mandel M.A."/>
            <person name="Kellner E.M."/>
            <person name="Barker B.M."/>
            <person name="Galgiani J.N."/>
            <person name="Orbach M.J."/>
            <person name="Kirkland T.N."/>
            <person name="Cole G.T."/>
            <person name="Henn M.R."/>
            <person name="Birren B.W."/>
            <person name="Taylor J.W."/>
        </authorList>
    </citation>
    <scope>NUCLEOTIDE SEQUENCE [LARGE SCALE GENOMIC DNA]</scope>
    <source>
        <strain evidence="3">UAMH 1704</strain>
    </source>
</reference>
<dbReference type="STRING" id="336963.C4JR60"/>
<dbReference type="VEuPathDB" id="FungiDB:UREG_03542"/>
<protein>
    <submittedName>
        <fullName evidence="2">Uncharacterized protein</fullName>
    </submittedName>
</protein>
<dbReference type="OrthoDB" id="5591786at2759"/>
<proteinExistence type="predicted"/>
<dbReference type="AlphaFoldDB" id="C4JR60"/>
<sequence>MEASSMRFKYEEVFVGDGAQDQNIRLNEHRVECGNRRTALSQHRNLYFVAFLHQIYVYQPTVFSVGTTPKLILTPTLKNPAAGGCISPSRPHALNNIVVGDLGNDEILLLATDSGNVSAYRTEHIFSAIEQSADSKRQKPEHLGANVPCFFSDWVRESAWGLAIHKLARLIAVSANTEEITVWAFALIDSPPNGRKAPHPYQHSYLNDWSNITTDEQFERLRNIAPHHRRCCNLRLTLQGHQNNIPCISFLNSELDPHGELLLSTDISNRVFGWRIWESRTPAVGWNLNPVLRNRDHDYIADSYDRGWGVLALDPRMFRKKLSVAEACGGQPVWIDDCSAYDLTSLVDRVPRASTIYTVLPQMHHNAPQHPSSANTASVEFGGSDEEGNFGGYVDLEQVPDGNETDGPNENEVSAATNQPNGEHSQALVPFQTSPDPPGVGSNTEASFAPEHAGTEVQGLYGPGDLGHDESLGETETEDQPMEDDDDDPSFLVDALLESLYGPTDTSSQYADAFPEMSIYAAVNPNASGIPYPEFPILHFSEADIRMILSPYSERGSVICRMALRQVFQTLGDL</sequence>
<dbReference type="Proteomes" id="UP000002058">
    <property type="component" value="Unassembled WGS sequence"/>
</dbReference>
<keyword evidence="3" id="KW-1185">Reference proteome</keyword>
<accession>C4JR60</accession>
<feature type="compositionally biased region" description="Polar residues" evidence="1">
    <location>
        <begin position="369"/>
        <end position="378"/>
    </location>
</feature>
<dbReference type="HOGENOM" id="CLU_475035_0_0_1"/>
<evidence type="ECO:0000313" key="3">
    <source>
        <dbReference type="Proteomes" id="UP000002058"/>
    </source>
</evidence>
<dbReference type="InterPro" id="IPR014839">
    <property type="entry name" value="Crt10"/>
</dbReference>
<dbReference type="Pfam" id="PF08728">
    <property type="entry name" value="CRT10"/>
    <property type="match status" value="1"/>
</dbReference>
<dbReference type="InParanoid" id="C4JR60"/>
<dbReference type="eggNOG" id="ENOG502S49J">
    <property type="taxonomic scope" value="Eukaryota"/>
</dbReference>
<organism evidence="2 3">
    <name type="scientific">Uncinocarpus reesii (strain UAMH 1704)</name>
    <dbReference type="NCBI Taxonomy" id="336963"/>
    <lineage>
        <taxon>Eukaryota</taxon>
        <taxon>Fungi</taxon>
        <taxon>Dikarya</taxon>
        <taxon>Ascomycota</taxon>
        <taxon>Pezizomycotina</taxon>
        <taxon>Eurotiomycetes</taxon>
        <taxon>Eurotiomycetidae</taxon>
        <taxon>Onygenales</taxon>
        <taxon>Onygenaceae</taxon>
        <taxon>Uncinocarpus</taxon>
    </lineage>
</organism>
<gene>
    <name evidence="2" type="ORF">UREG_03542</name>
</gene>
<evidence type="ECO:0000256" key="1">
    <source>
        <dbReference type="SAM" id="MobiDB-lite"/>
    </source>
</evidence>
<feature type="region of interest" description="Disordered" evidence="1">
    <location>
        <begin position="364"/>
        <end position="486"/>
    </location>
</feature>
<evidence type="ECO:0000313" key="2">
    <source>
        <dbReference type="EMBL" id="EEP78696.1"/>
    </source>
</evidence>
<dbReference type="KEGG" id="ure:UREG_03542"/>
<feature type="compositionally biased region" description="Polar residues" evidence="1">
    <location>
        <begin position="410"/>
        <end position="424"/>
    </location>
</feature>